<keyword evidence="4" id="KW-0378">Hydrolase</keyword>
<dbReference type="InterPro" id="IPR046616">
    <property type="entry name" value="DUF6729"/>
</dbReference>
<name>A0A409YCS2_9AGAR</name>
<dbReference type="PANTHER" id="PTHR13620:SF109">
    <property type="entry name" value="3'-5' EXONUCLEASE"/>
    <property type="match status" value="1"/>
</dbReference>
<feature type="compositionally biased region" description="Acidic residues" evidence="10">
    <location>
        <begin position="208"/>
        <end position="241"/>
    </location>
</feature>
<feature type="compositionally biased region" description="Acidic residues" evidence="10">
    <location>
        <begin position="251"/>
        <end position="268"/>
    </location>
</feature>
<dbReference type="SUPFAM" id="SSF53098">
    <property type="entry name" value="Ribonuclease H-like"/>
    <property type="match status" value="1"/>
</dbReference>
<dbReference type="InParanoid" id="A0A409YCS2"/>
<gene>
    <name evidence="13" type="ORF">CVT24_000755</name>
</gene>
<accession>A0A409YCS2</accession>
<evidence type="ECO:0000313" key="13">
    <source>
        <dbReference type="EMBL" id="PPR00790.1"/>
    </source>
</evidence>
<evidence type="ECO:0000259" key="11">
    <source>
        <dbReference type="Pfam" id="PF01612"/>
    </source>
</evidence>
<dbReference type="Pfam" id="PF01612">
    <property type="entry name" value="DNA_pol_A_exo1"/>
    <property type="match status" value="1"/>
</dbReference>
<dbReference type="InterPro" id="IPR002562">
    <property type="entry name" value="3'-5'_exonuclease_dom"/>
</dbReference>
<dbReference type="InterPro" id="IPR036397">
    <property type="entry name" value="RNaseH_sf"/>
</dbReference>
<evidence type="ECO:0000256" key="6">
    <source>
        <dbReference type="ARBA" id="ARBA00022842"/>
    </source>
</evidence>
<comment type="subcellular location">
    <subcellularLocation>
        <location evidence="1">Nucleus</location>
    </subcellularLocation>
</comment>
<feature type="compositionally biased region" description="Low complexity" evidence="10">
    <location>
        <begin position="962"/>
        <end position="972"/>
    </location>
</feature>
<feature type="region of interest" description="Disordered" evidence="10">
    <location>
        <begin position="955"/>
        <end position="978"/>
    </location>
</feature>
<keyword evidence="2" id="KW-0540">Nuclease</keyword>
<dbReference type="GO" id="GO:0003676">
    <property type="term" value="F:nucleic acid binding"/>
    <property type="evidence" value="ECO:0007669"/>
    <property type="project" value="InterPro"/>
</dbReference>
<evidence type="ECO:0000256" key="7">
    <source>
        <dbReference type="ARBA" id="ARBA00023242"/>
    </source>
</evidence>
<dbReference type="Gene3D" id="3.30.420.10">
    <property type="entry name" value="Ribonuclease H-like superfamily/Ribonuclease H"/>
    <property type="match status" value="1"/>
</dbReference>
<organism evidence="13 14">
    <name type="scientific">Panaeolus cyanescens</name>
    <dbReference type="NCBI Taxonomy" id="181874"/>
    <lineage>
        <taxon>Eukaryota</taxon>
        <taxon>Fungi</taxon>
        <taxon>Dikarya</taxon>
        <taxon>Basidiomycota</taxon>
        <taxon>Agaricomycotina</taxon>
        <taxon>Agaricomycetes</taxon>
        <taxon>Agaricomycetidae</taxon>
        <taxon>Agaricales</taxon>
        <taxon>Agaricineae</taxon>
        <taxon>Galeropsidaceae</taxon>
        <taxon>Panaeolus</taxon>
    </lineage>
</organism>
<evidence type="ECO:0000256" key="5">
    <source>
        <dbReference type="ARBA" id="ARBA00022839"/>
    </source>
</evidence>
<reference evidence="13 14" key="1">
    <citation type="journal article" date="2018" name="Evol. Lett.">
        <title>Horizontal gene cluster transfer increased hallucinogenic mushroom diversity.</title>
        <authorList>
            <person name="Reynolds H.T."/>
            <person name="Vijayakumar V."/>
            <person name="Gluck-Thaler E."/>
            <person name="Korotkin H.B."/>
            <person name="Matheny P.B."/>
            <person name="Slot J.C."/>
        </authorList>
    </citation>
    <scope>NUCLEOTIDE SEQUENCE [LARGE SCALE GENOMIC DNA]</scope>
    <source>
        <strain evidence="13 14">2629</strain>
    </source>
</reference>
<evidence type="ECO:0000256" key="9">
    <source>
        <dbReference type="ARBA" id="ARBA00042761"/>
    </source>
</evidence>
<dbReference type="EMBL" id="NHTK01001292">
    <property type="protein sequence ID" value="PPR00790.1"/>
    <property type="molecule type" value="Genomic_DNA"/>
</dbReference>
<dbReference type="PANTHER" id="PTHR13620">
    <property type="entry name" value="3-5 EXONUCLEASE"/>
    <property type="match status" value="1"/>
</dbReference>
<feature type="region of interest" description="Disordered" evidence="10">
    <location>
        <begin position="1"/>
        <end position="123"/>
    </location>
</feature>
<dbReference type="GO" id="GO:0046872">
    <property type="term" value="F:metal ion binding"/>
    <property type="evidence" value="ECO:0007669"/>
    <property type="project" value="UniProtKB-KW"/>
</dbReference>
<feature type="domain" description="DUF6729" evidence="12">
    <location>
        <begin position="339"/>
        <end position="531"/>
    </location>
</feature>
<dbReference type="OrthoDB" id="1920326at2759"/>
<feature type="domain" description="3'-5' exonuclease" evidence="11">
    <location>
        <begin position="689"/>
        <end position="858"/>
    </location>
</feature>
<dbReference type="STRING" id="181874.A0A409YCS2"/>
<comment type="caution">
    <text evidence="13">The sequence shown here is derived from an EMBL/GenBank/DDBJ whole genome shotgun (WGS) entry which is preliminary data.</text>
</comment>
<dbReference type="GO" id="GO:0008408">
    <property type="term" value="F:3'-5' exonuclease activity"/>
    <property type="evidence" value="ECO:0007669"/>
    <property type="project" value="InterPro"/>
</dbReference>
<evidence type="ECO:0000256" key="4">
    <source>
        <dbReference type="ARBA" id="ARBA00022801"/>
    </source>
</evidence>
<dbReference type="CDD" id="cd06141">
    <property type="entry name" value="WRN_exo"/>
    <property type="match status" value="1"/>
</dbReference>
<keyword evidence="14" id="KW-1185">Reference proteome</keyword>
<dbReference type="InterPro" id="IPR012337">
    <property type="entry name" value="RNaseH-like_sf"/>
</dbReference>
<keyword evidence="7" id="KW-0539">Nucleus</keyword>
<keyword evidence="3" id="KW-0479">Metal-binding</keyword>
<evidence type="ECO:0000313" key="14">
    <source>
        <dbReference type="Proteomes" id="UP000284842"/>
    </source>
</evidence>
<dbReference type="GO" id="GO:0005634">
    <property type="term" value="C:nucleus"/>
    <property type="evidence" value="ECO:0007669"/>
    <property type="project" value="UniProtKB-SubCell"/>
</dbReference>
<feature type="compositionally biased region" description="Polar residues" evidence="10">
    <location>
        <begin position="31"/>
        <end position="41"/>
    </location>
</feature>
<sequence length="1640" mass="182560">MNPNPQGGNADNGCNEPVFFTFSHDPLSFAQPATPSSTSTALKRPVGRPKGSTKTSKTTVIGPKRRPGRPTGSGKRKEREETPQSDSDEPAAKRGPGRPRKGSIGQVQVTDLQGQKIRVPGNGQVIGREAPMFQRMDFNQVPKTSSESRPIRPLPSCAHPISTPDASRSHPTPSPDCHTPLIPFLPGEDPQRIMQSNDDRGLRQVEGVEGEDENLEGEVEGEDEIEDEAKEEGEGDGDPTLEDQASGEGIGVDESENRDNEDDDEQDPDQAPPTEPGPGTEKAAPRRRHQRSTLPPWLHVLFVHHVAEAQKRNAQGLPLIYDDGSFWFPQKSIYLILRKSGFPIPSLLYNPRFYLWDPLSLENIPCPFCKTTLGRFGHIPQPRRIIDFDAPFWIIGFRYRCPSCVTKSNKRNVTFQSWDSRIIKGLSRSLAEEFPAQLSWRGGMSKSLAEWMRSCFQNGMGAKQFTDCLLSQHILHHDIRRLQYLYALIPRTISTWVYMKRFSPFLPYDDTSPEGLHGFIPSATWFRSMYDKMVEEHCEDILQYTSMLPLNVGALDHSYKFTKHVARVNGQRIFFGLLTVTNENGEIRSCHLVTTSGHSQSAIALSAISQALSLYGHAQPVAMYTDNVSGDMSLLDDIFHASLSKDVIPVADSKYTHLAELEIPPDFTITVAGSSSEIDAICKDIQDDIKQNAYTNAAVGFDSEWNVNYLANDRIRQQGPTTLVQLAYRNSIYIFQIGDMIAQGTLPKQLSALLQNPAISKVGRMIDTDLANLHASTHSSQPFLGIVDLAKLAKQRCVVHNIRTTSLADLSARVLHRQLSKNPAQRISNAWENPTLTESQIKYAALDAFASLQIFEALICLQPPMPLNQGVSPPHGTTVMLFNGNKSAMVASGFVGDQPPDIPANEAAITVTEVMNGAAKLPGRSHRNQVLEDFGKPPFVINVPRSHVLSYEPIPYPPPPTTAATTPEPQTQAMSVDDSAVPEEYLDEQAEESERDRHQSRWSKPIRSRIIKDAFHLMNMFNIPSHHGLRREFSQALRDALFIPDPKDAGRISMWGNLQNPPVTFNDLRRFWPKWLWMRCKRLIPPPEILYGRVEKVLKAYGAMKDAVSQEPLFNDARWKIADNVLDMIKNGYVSDPGPDVPLYSMIGLDKKTSLPLYRCFRGTNVTEGGVHTHLRPHLPSGGVSIRHTNAALMDFVLHHNLRVGLKNTTGQTYQGHYSIWIVNEIQDLTLYLKDYLDNPSHAVPSAGWINVNLYKRGSETPIGVLPVPSAMREQYALSSYEPLAPPLLPARYDFLAKIQGTRKPILPIHTTSERSLFRSLMETNMTFNGGISSSLWPTRDAVALWNVLSDKDDSLSIFYKLPEQLKSYLTKWKTIQNIRESLSLTKFIRQPIVDELTDLDNTADAPSVPMVTPTPHTITTGYKFIPSSYTDLQTSLNNSFTGNNLNDSDTITVTRRMHDFQPATSTSVMASPNFEQPLTSLSSNAPSDQNTAQIGQVQGALLQHQPIGFYMPSPLGSAQSTVSTDPAVSAYSAYSNHQVAPTASFSSLMNPATSYYHYPYYPVFSPRPWNPAEAVASQLVTTSLRSRAPVEKARSQRHCVLCGLKECNGKMKREKCWTLTGEQPPAPTVEDSVVMAPCL</sequence>
<dbReference type="GO" id="GO:0006139">
    <property type="term" value="P:nucleobase-containing compound metabolic process"/>
    <property type="evidence" value="ECO:0007669"/>
    <property type="project" value="InterPro"/>
</dbReference>
<evidence type="ECO:0000256" key="3">
    <source>
        <dbReference type="ARBA" id="ARBA00022723"/>
    </source>
</evidence>
<dbReference type="Proteomes" id="UP000284842">
    <property type="component" value="Unassembled WGS sequence"/>
</dbReference>
<evidence type="ECO:0000256" key="1">
    <source>
        <dbReference type="ARBA" id="ARBA00004123"/>
    </source>
</evidence>
<evidence type="ECO:0000259" key="12">
    <source>
        <dbReference type="Pfam" id="PF20499"/>
    </source>
</evidence>
<protein>
    <recommendedName>
        <fullName evidence="8">3'-5' exonuclease</fullName>
    </recommendedName>
    <alternativeName>
        <fullName evidence="9">Werner Syndrome-like exonuclease</fullName>
    </alternativeName>
</protein>
<dbReference type="Pfam" id="PF20499">
    <property type="entry name" value="DUF6729"/>
    <property type="match status" value="1"/>
</dbReference>
<keyword evidence="6" id="KW-0460">Magnesium</keyword>
<evidence type="ECO:0000256" key="2">
    <source>
        <dbReference type="ARBA" id="ARBA00022722"/>
    </source>
</evidence>
<dbReference type="InterPro" id="IPR051132">
    <property type="entry name" value="3-5_Exonuclease_domain"/>
</dbReference>
<evidence type="ECO:0000256" key="10">
    <source>
        <dbReference type="SAM" id="MobiDB-lite"/>
    </source>
</evidence>
<keyword evidence="5" id="KW-0269">Exonuclease</keyword>
<proteinExistence type="predicted"/>
<evidence type="ECO:0000256" key="8">
    <source>
        <dbReference type="ARBA" id="ARBA00040531"/>
    </source>
</evidence>
<feature type="region of interest" description="Disordered" evidence="10">
    <location>
        <begin position="136"/>
        <end position="290"/>
    </location>
</feature>